<dbReference type="InterPro" id="IPR002155">
    <property type="entry name" value="Thiolase"/>
</dbReference>
<feature type="domain" description="Thiolase C-terminal" evidence="7">
    <location>
        <begin position="263"/>
        <end position="384"/>
    </location>
</feature>
<dbReference type="EMBL" id="JAFMOF010000004">
    <property type="protein sequence ID" value="MBO0656220.1"/>
    <property type="molecule type" value="Genomic_DNA"/>
</dbReference>
<organism evidence="8 9">
    <name type="scientific">Streptomyces triculaminicus</name>
    <dbReference type="NCBI Taxonomy" id="2816232"/>
    <lineage>
        <taxon>Bacteria</taxon>
        <taxon>Bacillati</taxon>
        <taxon>Actinomycetota</taxon>
        <taxon>Actinomycetes</taxon>
        <taxon>Kitasatosporales</taxon>
        <taxon>Streptomycetaceae</taxon>
        <taxon>Streptomyces</taxon>
    </lineage>
</organism>
<dbReference type="NCBIfam" id="TIGR01930">
    <property type="entry name" value="AcCoA-C-Actrans"/>
    <property type="match status" value="1"/>
</dbReference>
<dbReference type="PIRSF" id="PIRSF000429">
    <property type="entry name" value="Ac-CoA_Ac_transf"/>
    <property type="match status" value="1"/>
</dbReference>
<proteinExistence type="inferred from homology"/>
<keyword evidence="2 5" id="KW-0808">Transferase</keyword>
<feature type="active site" description="Acyl-thioester intermediate" evidence="4">
    <location>
        <position position="89"/>
    </location>
</feature>
<feature type="domain" description="Thiolase N-terminal" evidence="6">
    <location>
        <begin position="5"/>
        <end position="254"/>
    </location>
</feature>
<dbReference type="SUPFAM" id="SSF53901">
    <property type="entry name" value="Thiolase-like"/>
    <property type="match status" value="2"/>
</dbReference>
<dbReference type="Gene3D" id="3.40.47.10">
    <property type="match status" value="2"/>
</dbReference>
<dbReference type="EC" id="2.3.1.9" evidence="8"/>
<dbReference type="InterPro" id="IPR016039">
    <property type="entry name" value="Thiolase-like"/>
</dbReference>
<dbReference type="GO" id="GO:0003985">
    <property type="term" value="F:acetyl-CoA C-acetyltransferase activity"/>
    <property type="evidence" value="ECO:0007669"/>
    <property type="project" value="UniProtKB-EC"/>
</dbReference>
<name>A0A939JT93_9ACTN</name>
<dbReference type="InterPro" id="IPR020616">
    <property type="entry name" value="Thiolase_N"/>
</dbReference>
<evidence type="ECO:0000259" key="6">
    <source>
        <dbReference type="Pfam" id="PF00108"/>
    </source>
</evidence>
<dbReference type="RefSeq" id="WP_086570682.1">
    <property type="nucleotide sequence ID" value="NZ_JAFMOF010000004.1"/>
</dbReference>
<keyword evidence="3 5" id="KW-0012">Acyltransferase</keyword>
<dbReference type="Pfam" id="PF00108">
    <property type="entry name" value="Thiolase_N"/>
    <property type="match status" value="1"/>
</dbReference>
<dbReference type="PROSITE" id="PS00737">
    <property type="entry name" value="THIOLASE_2"/>
    <property type="match status" value="1"/>
</dbReference>
<dbReference type="InterPro" id="IPR020613">
    <property type="entry name" value="Thiolase_CS"/>
</dbReference>
<dbReference type="Proteomes" id="UP000664781">
    <property type="component" value="Unassembled WGS sequence"/>
</dbReference>
<evidence type="ECO:0000256" key="3">
    <source>
        <dbReference type="ARBA" id="ARBA00023315"/>
    </source>
</evidence>
<reference evidence="8" key="1">
    <citation type="submission" date="2021-03" db="EMBL/GenBank/DDBJ databases">
        <title>Streptomyces strains.</title>
        <authorList>
            <person name="Lund M.B."/>
            <person name="Toerring T."/>
        </authorList>
    </citation>
    <scope>NUCLEOTIDE SEQUENCE</scope>
    <source>
        <strain evidence="8">JCM 4242</strain>
    </source>
</reference>
<keyword evidence="9" id="KW-1185">Reference proteome</keyword>
<dbReference type="InterPro" id="IPR020617">
    <property type="entry name" value="Thiolase_C"/>
</dbReference>
<dbReference type="PANTHER" id="PTHR43365">
    <property type="entry name" value="BLR7806 PROTEIN"/>
    <property type="match status" value="1"/>
</dbReference>
<feature type="active site" description="Proton acceptor" evidence="4">
    <location>
        <position position="341"/>
    </location>
</feature>
<evidence type="ECO:0000256" key="2">
    <source>
        <dbReference type="ARBA" id="ARBA00022679"/>
    </source>
</evidence>
<dbReference type="CDD" id="cd00751">
    <property type="entry name" value="thiolase"/>
    <property type="match status" value="1"/>
</dbReference>
<evidence type="ECO:0000313" key="9">
    <source>
        <dbReference type="Proteomes" id="UP000664781"/>
    </source>
</evidence>
<dbReference type="PANTHER" id="PTHR43365:SF1">
    <property type="entry name" value="ACETYL-COA C-ACYLTRANSFERASE"/>
    <property type="match status" value="1"/>
</dbReference>
<comment type="similarity">
    <text evidence="1 5">Belongs to the thiolase-like superfamily. Thiolase family.</text>
</comment>
<evidence type="ECO:0000256" key="1">
    <source>
        <dbReference type="ARBA" id="ARBA00010982"/>
    </source>
</evidence>
<dbReference type="NCBIfam" id="NF005865">
    <property type="entry name" value="PRK07801.1"/>
    <property type="match status" value="1"/>
</dbReference>
<accession>A0A939JT93</accession>
<evidence type="ECO:0000256" key="5">
    <source>
        <dbReference type="RuleBase" id="RU003557"/>
    </source>
</evidence>
<evidence type="ECO:0000313" key="8">
    <source>
        <dbReference type="EMBL" id="MBO0656220.1"/>
    </source>
</evidence>
<dbReference type="Pfam" id="PF02803">
    <property type="entry name" value="Thiolase_C"/>
    <property type="match status" value="1"/>
</dbReference>
<evidence type="ECO:0000259" key="7">
    <source>
        <dbReference type="Pfam" id="PF02803"/>
    </source>
</evidence>
<gene>
    <name evidence="8" type="ORF">J1792_26640</name>
</gene>
<protein>
    <submittedName>
        <fullName evidence="8">Acetyl-CoA C-acetyltransferase</fullName>
        <ecNumber evidence="8">2.3.1.9</ecNumber>
    </submittedName>
</protein>
<dbReference type="AlphaFoldDB" id="A0A939JT93"/>
<feature type="active site" description="Proton acceptor" evidence="4">
    <location>
        <position position="371"/>
    </location>
</feature>
<evidence type="ECO:0000256" key="4">
    <source>
        <dbReference type="PIRSR" id="PIRSR000429-1"/>
    </source>
</evidence>
<sequence length="385" mass="40583">MAEAYIVEAVRTPVGRRGGGLSAVHPADLGAHALRALMDRTGVDPAAVEDVVLGCLDAVGPQAGDIARTSWLAAGLPEEVPGVTVDRQCGSGQQAVHFAAQAVLSGTQDLVVAGGVQNMSQIPIAYAARRATEPLGLAQGPFAGSRGWRERYGDRPVDQFHGAELIAHKWGITRGRMEEFALASHRRAVRAADEGRFDREIAPYGGMTADEGPRRDTTLERMAALEPVVSGGRLTAALSSQISDGAAVLLLAGERAVRDHGLTPRARIHHLSVRGEDPIRMLTAPIPATAYALKRAGMTLDDIDLVEINEAFASVVLAWIHETGADPGRVNVNGGAISLGHPLGASGARLMTTLLYELERTGGRYGLQVMCEGGGQANVTIIERL</sequence>
<comment type="caution">
    <text evidence="8">The sequence shown here is derived from an EMBL/GenBank/DDBJ whole genome shotgun (WGS) entry which is preliminary data.</text>
</comment>